<dbReference type="InterPro" id="IPR045851">
    <property type="entry name" value="AMP-bd_C_sf"/>
</dbReference>
<dbReference type="EMBL" id="BART01021677">
    <property type="protein sequence ID" value="GAH03062.1"/>
    <property type="molecule type" value="Genomic_DNA"/>
</dbReference>
<dbReference type="InterPro" id="IPR050237">
    <property type="entry name" value="ATP-dep_AMP-bd_enzyme"/>
</dbReference>
<organism evidence="4">
    <name type="scientific">marine sediment metagenome</name>
    <dbReference type="NCBI Taxonomy" id="412755"/>
    <lineage>
        <taxon>unclassified sequences</taxon>
        <taxon>metagenomes</taxon>
        <taxon>ecological metagenomes</taxon>
    </lineage>
</organism>
<proteinExistence type="inferred from homology"/>
<accession>X1C6R1</accession>
<protein>
    <recommendedName>
        <fullName evidence="3">AMP-binding enzyme C-terminal domain-containing protein</fullName>
    </recommendedName>
</protein>
<name>X1C6R1_9ZZZZ</name>
<dbReference type="PANTHER" id="PTHR43767:SF1">
    <property type="entry name" value="NONRIBOSOMAL PEPTIDE SYNTHASE PES1 (EUROFUNG)-RELATED"/>
    <property type="match status" value="1"/>
</dbReference>
<evidence type="ECO:0000256" key="2">
    <source>
        <dbReference type="ARBA" id="ARBA00022598"/>
    </source>
</evidence>
<dbReference type="Gene3D" id="2.30.38.10">
    <property type="entry name" value="Luciferase, Domain 3"/>
    <property type="match status" value="1"/>
</dbReference>
<evidence type="ECO:0000313" key="4">
    <source>
        <dbReference type="EMBL" id="GAH03062.1"/>
    </source>
</evidence>
<dbReference type="InterPro" id="IPR025110">
    <property type="entry name" value="AMP-bd_C"/>
</dbReference>
<feature type="domain" description="AMP-binding enzyme C-terminal" evidence="3">
    <location>
        <begin position="81"/>
        <end position="161"/>
    </location>
</feature>
<feature type="non-terminal residue" evidence="4">
    <location>
        <position position="1"/>
    </location>
</feature>
<keyword evidence="2" id="KW-0436">Ligase</keyword>
<evidence type="ECO:0000259" key="3">
    <source>
        <dbReference type="Pfam" id="PF13193"/>
    </source>
</evidence>
<dbReference type="AlphaFoldDB" id="X1C6R1"/>
<dbReference type="FunFam" id="3.30.300.30:FF:000008">
    <property type="entry name" value="2,3-dihydroxybenzoate-AMP ligase"/>
    <property type="match status" value="1"/>
</dbReference>
<sequence length="173" mass="19684">VKILDEEGNEVGVGEVGELYSRGPMLFDEYYKLPEKTAASFQGKWFSAGDMATRDEDGFYQIVDRKDNMIISGGENVYPSEIEEVIGSHECVFDCAVVGLPDDKWGERIAAVVVRRPGLDESKIDEDTIRQCCKSQMAGFKRPKEIIFIDEDEMPRTPTGKILHRKLREKFRK</sequence>
<dbReference type="SUPFAM" id="SSF56801">
    <property type="entry name" value="Acetyl-CoA synthetase-like"/>
    <property type="match status" value="1"/>
</dbReference>
<dbReference type="PANTHER" id="PTHR43767">
    <property type="entry name" value="LONG-CHAIN-FATTY-ACID--COA LIGASE"/>
    <property type="match status" value="1"/>
</dbReference>
<gene>
    <name evidence="4" type="ORF">S01H4_39908</name>
</gene>
<dbReference type="GO" id="GO:0016878">
    <property type="term" value="F:acid-thiol ligase activity"/>
    <property type="evidence" value="ECO:0007669"/>
    <property type="project" value="UniProtKB-ARBA"/>
</dbReference>
<evidence type="ECO:0000256" key="1">
    <source>
        <dbReference type="ARBA" id="ARBA00006432"/>
    </source>
</evidence>
<comment type="caution">
    <text evidence="4">The sequence shown here is derived from an EMBL/GenBank/DDBJ whole genome shotgun (WGS) entry which is preliminary data.</text>
</comment>
<comment type="similarity">
    <text evidence="1">Belongs to the ATP-dependent AMP-binding enzyme family.</text>
</comment>
<reference evidence="4" key="1">
    <citation type="journal article" date="2014" name="Front. Microbiol.">
        <title>High frequency of phylogenetically diverse reductive dehalogenase-homologous genes in deep subseafloor sedimentary metagenomes.</title>
        <authorList>
            <person name="Kawai M."/>
            <person name="Futagami T."/>
            <person name="Toyoda A."/>
            <person name="Takaki Y."/>
            <person name="Nishi S."/>
            <person name="Hori S."/>
            <person name="Arai W."/>
            <person name="Tsubouchi T."/>
            <person name="Morono Y."/>
            <person name="Uchiyama I."/>
            <person name="Ito T."/>
            <person name="Fujiyama A."/>
            <person name="Inagaki F."/>
            <person name="Takami H."/>
        </authorList>
    </citation>
    <scope>NUCLEOTIDE SEQUENCE</scope>
    <source>
        <strain evidence="4">Expedition CK06-06</strain>
    </source>
</reference>
<dbReference type="Pfam" id="PF13193">
    <property type="entry name" value="AMP-binding_C"/>
    <property type="match status" value="1"/>
</dbReference>
<dbReference type="Gene3D" id="3.30.300.30">
    <property type="match status" value="1"/>
</dbReference>